<evidence type="ECO:0000259" key="8">
    <source>
        <dbReference type="PROSITE" id="PS50926"/>
    </source>
</evidence>
<dbReference type="PROSITE" id="PS50926">
    <property type="entry name" value="TRAM"/>
    <property type="match status" value="1"/>
</dbReference>
<feature type="binding site" evidence="5">
    <location>
        <position position="333"/>
    </location>
    <ligand>
        <name>S-adenosyl-L-methionine</name>
        <dbReference type="ChEBI" id="CHEBI:59789"/>
    </ligand>
</feature>
<evidence type="ECO:0000256" key="2">
    <source>
        <dbReference type="ARBA" id="ARBA00022679"/>
    </source>
</evidence>
<dbReference type="PANTHER" id="PTHR11061:SF30">
    <property type="entry name" value="TRNA (URACIL(54)-C(5))-METHYLTRANSFERASE"/>
    <property type="match status" value="1"/>
</dbReference>
<dbReference type="OrthoDB" id="9804590at2"/>
<keyword evidence="3 5" id="KW-0949">S-adenosyl-L-methionine</keyword>
<keyword evidence="4" id="KW-0411">Iron-sulfur</keyword>
<keyword evidence="10" id="KW-1185">Reference proteome</keyword>
<dbReference type="GO" id="GO:0051536">
    <property type="term" value="F:iron-sulfur cluster binding"/>
    <property type="evidence" value="ECO:0007669"/>
    <property type="project" value="UniProtKB-KW"/>
</dbReference>
<dbReference type="InterPro" id="IPR012340">
    <property type="entry name" value="NA-bd_OB-fold"/>
</dbReference>
<comment type="caution">
    <text evidence="9">The sequence shown here is derived from an EMBL/GenBank/DDBJ whole genome shotgun (WGS) entry which is preliminary data.</text>
</comment>
<dbReference type="CDD" id="cd02440">
    <property type="entry name" value="AdoMet_MTases"/>
    <property type="match status" value="1"/>
</dbReference>
<dbReference type="Gene3D" id="3.40.50.150">
    <property type="entry name" value="Vaccinia Virus protein VP39"/>
    <property type="match status" value="2"/>
</dbReference>
<evidence type="ECO:0000313" key="9">
    <source>
        <dbReference type="EMBL" id="TCO77160.1"/>
    </source>
</evidence>
<evidence type="ECO:0000256" key="7">
    <source>
        <dbReference type="SAM" id="MobiDB-lite"/>
    </source>
</evidence>
<dbReference type="RefSeq" id="WP_117317227.1">
    <property type="nucleotide sequence ID" value="NZ_QQSW01000008.1"/>
</dbReference>
<dbReference type="InterPro" id="IPR029063">
    <property type="entry name" value="SAM-dependent_MTases_sf"/>
</dbReference>
<proteinExistence type="inferred from homology"/>
<keyword evidence="4" id="KW-0408">Iron</keyword>
<dbReference type="PROSITE" id="PS01231">
    <property type="entry name" value="TRMA_2"/>
    <property type="match status" value="1"/>
</dbReference>
<dbReference type="EMBL" id="SLWX01000003">
    <property type="protein sequence ID" value="TCO77160.1"/>
    <property type="molecule type" value="Genomic_DNA"/>
</dbReference>
<dbReference type="GO" id="GO:0006396">
    <property type="term" value="P:RNA processing"/>
    <property type="evidence" value="ECO:0007669"/>
    <property type="project" value="InterPro"/>
</dbReference>
<dbReference type="GO" id="GO:0008757">
    <property type="term" value="F:S-adenosylmethionine-dependent methyltransferase activity"/>
    <property type="evidence" value="ECO:0007669"/>
    <property type="project" value="UniProtKB-ARBA"/>
</dbReference>
<dbReference type="InterPro" id="IPR030391">
    <property type="entry name" value="MeTrfase_TrmA_CS"/>
</dbReference>
<accession>A0A4V2SBX1</accession>
<gene>
    <name evidence="9" type="ORF">EV688_103175</name>
</gene>
<protein>
    <submittedName>
        <fullName evidence="9">23S rRNA m(5)U-1939 methyltransferase</fullName>
    </submittedName>
</protein>
<dbReference type="AlphaFoldDB" id="A0A4V2SBX1"/>
<evidence type="ECO:0000313" key="10">
    <source>
        <dbReference type="Proteomes" id="UP000294980"/>
    </source>
</evidence>
<organism evidence="9 10">
    <name type="scientific">Chromatocurvus halotolerans</name>
    <dbReference type="NCBI Taxonomy" id="1132028"/>
    <lineage>
        <taxon>Bacteria</taxon>
        <taxon>Pseudomonadati</taxon>
        <taxon>Pseudomonadota</taxon>
        <taxon>Gammaproteobacteria</taxon>
        <taxon>Cellvibrionales</taxon>
        <taxon>Halieaceae</taxon>
        <taxon>Chromatocurvus</taxon>
    </lineage>
</organism>
<sequence>MRRKRATRSRPSPAREATTDSGGIRIGDEFTGTVRDISAAGSGVVEHPSGRVFFIPGVWTGEQGRFRVTDLKGRFGHARLVQLTEASPHRVAPDCPHHGVGAGDCGGCPWQFVDYNAQCAVKEARVRGAMQPLGAGDAVQPLWPSPHSYGYRNRAQFKTDGQQLGYVAGGSNTLAAINDCPILTPPNRDTLQALLRRLPEPAWKPSRKHLWTSLDIDEQVTAAGVVPNQRRPFRQGNTAQNRRMQEWLSSALQPLDRDEPVLELFSGDGNFTTVMAQLGFSHITAVDSAEDAIATLAARDLPGITAIAHNLYAEDAYDSLRLSLKQATVLVLDPPRDGLRHIDSLLRHGRRLRHVFYISCDLATFTRDTSRFLDAGFSVNTLQPLDPFPHTPHIELLAHLAR</sequence>
<evidence type="ECO:0000256" key="6">
    <source>
        <dbReference type="PROSITE-ProRule" id="PRU10015"/>
    </source>
</evidence>
<dbReference type="GO" id="GO:0009451">
    <property type="term" value="P:RNA modification"/>
    <property type="evidence" value="ECO:0007669"/>
    <property type="project" value="UniProtKB-ARBA"/>
</dbReference>
<dbReference type="Gene3D" id="2.40.50.140">
    <property type="entry name" value="Nucleic acid-binding proteins"/>
    <property type="match status" value="1"/>
</dbReference>
<feature type="region of interest" description="Disordered" evidence="7">
    <location>
        <begin position="1"/>
        <end position="28"/>
    </location>
</feature>
<dbReference type="PROSITE" id="PS51687">
    <property type="entry name" value="SAM_MT_RNA_M5U"/>
    <property type="match status" value="1"/>
</dbReference>
<dbReference type="PANTHER" id="PTHR11061">
    <property type="entry name" value="RNA M5U METHYLTRANSFERASE"/>
    <property type="match status" value="1"/>
</dbReference>
<name>A0A4V2SBX1_9GAMM</name>
<feature type="active site" evidence="6">
    <location>
        <position position="360"/>
    </location>
</feature>
<reference evidence="9 10" key="1">
    <citation type="submission" date="2019-03" db="EMBL/GenBank/DDBJ databases">
        <title>Genomic Encyclopedia of Type Strains, Phase IV (KMG-IV): sequencing the most valuable type-strain genomes for metagenomic binning, comparative biology and taxonomic classification.</title>
        <authorList>
            <person name="Goeker M."/>
        </authorList>
    </citation>
    <scope>NUCLEOTIDE SEQUENCE [LARGE SCALE GENOMIC DNA]</scope>
    <source>
        <strain evidence="9 10">DSM 23344</strain>
    </source>
</reference>
<dbReference type="GO" id="GO:0008173">
    <property type="term" value="F:RNA methyltransferase activity"/>
    <property type="evidence" value="ECO:0007669"/>
    <property type="project" value="InterPro"/>
</dbReference>
<feature type="binding site" evidence="5">
    <location>
        <position position="265"/>
    </location>
    <ligand>
        <name>S-adenosyl-L-methionine</name>
        <dbReference type="ChEBI" id="CHEBI:59789"/>
    </ligand>
</feature>
<dbReference type="InterPro" id="IPR030390">
    <property type="entry name" value="MeTrfase_TrmA_AS"/>
</dbReference>
<dbReference type="PROSITE" id="PS01230">
    <property type="entry name" value="TRMA_1"/>
    <property type="match status" value="1"/>
</dbReference>
<dbReference type="InterPro" id="IPR002792">
    <property type="entry name" value="TRAM_dom"/>
</dbReference>
<evidence type="ECO:0000256" key="4">
    <source>
        <dbReference type="ARBA" id="ARBA00023014"/>
    </source>
</evidence>
<feature type="binding site" evidence="5">
    <location>
        <position position="235"/>
    </location>
    <ligand>
        <name>S-adenosyl-L-methionine</name>
        <dbReference type="ChEBI" id="CHEBI:59789"/>
    </ligand>
</feature>
<feature type="domain" description="TRAM" evidence="8">
    <location>
        <begin position="23"/>
        <end position="82"/>
    </location>
</feature>
<keyword evidence="1 5" id="KW-0489">Methyltransferase</keyword>
<dbReference type="GO" id="GO:0032259">
    <property type="term" value="P:methylation"/>
    <property type="evidence" value="ECO:0007669"/>
    <property type="project" value="UniProtKB-KW"/>
</dbReference>
<evidence type="ECO:0000256" key="3">
    <source>
        <dbReference type="ARBA" id="ARBA00022691"/>
    </source>
</evidence>
<dbReference type="Proteomes" id="UP000294980">
    <property type="component" value="Unassembled WGS sequence"/>
</dbReference>
<dbReference type="Pfam" id="PF05958">
    <property type="entry name" value="tRNA_U5-meth_tr"/>
    <property type="match status" value="1"/>
</dbReference>
<evidence type="ECO:0000256" key="5">
    <source>
        <dbReference type="PROSITE-ProRule" id="PRU01024"/>
    </source>
</evidence>
<keyword evidence="2 5" id="KW-0808">Transferase</keyword>
<feature type="binding site" evidence="5">
    <location>
        <position position="287"/>
    </location>
    <ligand>
        <name>S-adenosyl-L-methionine</name>
        <dbReference type="ChEBI" id="CHEBI:59789"/>
    </ligand>
</feature>
<feature type="active site" description="Nucleophile" evidence="5">
    <location>
        <position position="360"/>
    </location>
</feature>
<dbReference type="InterPro" id="IPR010280">
    <property type="entry name" value="U5_MeTrfase_fam"/>
</dbReference>
<dbReference type="SUPFAM" id="SSF53335">
    <property type="entry name" value="S-adenosyl-L-methionine-dependent methyltransferases"/>
    <property type="match status" value="1"/>
</dbReference>
<dbReference type="SUPFAM" id="SSF50249">
    <property type="entry name" value="Nucleic acid-binding proteins"/>
    <property type="match status" value="1"/>
</dbReference>
<comment type="similarity">
    <text evidence="5">Belongs to the class I-like SAM-binding methyltransferase superfamily. RNA M5U methyltransferase family.</text>
</comment>
<evidence type="ECO:0000256" key="1">
    <source>
        <dbReference type="ARBA" id="ARBA00022603"/>
    </source>
</evidence>
<keyword evidence="4" id="KW-0479">Metal-binding</keyword>